<comment type="caution">
    <text evidence="1">The sequence shown here is derived from an EMBL/GenBank/DDBJ whole genome shotgun (WGS) entry which is preliminary data.</text>
</comment>
<proteinExistence type="predicted"/>
<protein>
    <submittedName>
        <fullName evidence="1">Uncharacterized protein</fullName>
    </submittedName>
</protein>
<gene>
    <name evidence="1" type="ORF">G2W53_010808</name>
</gene>
<name>A0A835CA67_9FABA</name>
<dbReference type="AlphaFoldDB" id="A0A835CA67"/>
<accession>A0A835CA67</accession>
<evidence type="ECO:0000313" key="1">
    <source>
        <dbReference type="EMBL" id="KAF7835949.1"/>
    </source>
</evidence>
<organism evidence="1 2">
    <name type="scientific">Senna tora</name>
    <dbReference type="NCBI Taxonomy" id="362788"/>
    <lineage>
        <taxon>Eukaryota</taxon>
        <taxon>Viridiplantae</taxon>
        <taxon>Streptophyta</taxon>
        <taxon>Embryophyta</taxon>
        <taxon>Tracheophyta</taxon>
        <taxon>Spermatophyta</taxon>
        <taxon>Magnoliopsida</taxon>
        <taxon>eudicotyledons</taxon>
        <taxon>Gunneridae</taxon>
        <taxon>Pentapetalae</taxon>
        <taxon>rosids</taxon>
        <taxon>fabids</taxon>
        <taxon>Fabales</taxon>
        <taxon>Fabaceae</taxon>
        <taxon>Caesalpinioideae</taxon>
        <taxon>Cassia clade</taxon>
        <taxon>Senna</taxon>
    </lineage>
</organism>
<dbReference type="Proteomes" id="UP000634136">
    <property type="component" value="Unassembled WGS sequence"/>
</dbReference>
<reference evidence="1" key="1">
    <citation type="submission" date="2020-09" db="EMBL/GenBank/DDBJ databases">
        <title>Genome-Enabled Discovery of Anthraquinone Biosynthesis in Senna tora.</title>
        <authorList>
            <person name="Kang S.-H."/>
            <person name="Pandey R.P."/>
            <person name="Lee C.-M."/>
            <person name="Sim J.-S."/>
            <person name="Jeong J.-T."/>
            <person name="Choi B.-S."/>
            <person name="Jung M."/>
            <person name="Ginzburg D."/>
            <person name="Zhao K."/>
            <person name="Won S.Y."/>
            <person name="Oh T.-J."/>
            <person name="Yu Y."/>
            <person name="Kim N.-H."/>
            <person name="Lee O.R."/>
            <person name="Lee T.-H."/>
            <person name="Bashyal P."/>
            <person name="Kim T.-S."/>
            <person name="Lee W.-H."/>
            <person name="Kawkins C."/>
            <person name="Kim C.-K."/>
            <person name="Kim J.S."/>
            <person name="Ahn B.O."/>
            <person name="Rhee S.Y."/>
            <person name="Sohng J.K."/>
        </authorList>
    </citation>
    <scope>NUCLEOTIDE SEQUENCE</scope>
    <source>
        <tissue evidence="1">Leaf</tissue>
    </source>
</reference>
<keyword evidence="2" id="KW-1185">Reference proteome</keyword>
<evidence type="ECO:0000313" key="2">
    <source>
        <dbReference type="Proteomes" id="UP000634136"/>
    </source>
</evidence>
<sequence>MSRRVVTKYCSDPTTCLYTVGSFMGVPPSFEYCLLVIMGVKTGAQSVILNFFNKSNDSEGLSGPTLFKTGGCQAVLLGAHDPSYSSSLCFEPVSLKSHIAYVWLLFPSIQKPCSKSEGRRVKNHMTRHINPSSSTQAFEHLALRSRTEIDTELAMKLKFVLVVRLETWVAGTTKGF</sequence>
<dbReference type="EMBL" id="JAAIUW010000004">
    <property type="protein sequence ID" value="KAF7835949.1"/>
    <property type="molecule type" value="Genomic_DNA"/>
</dbReference>